<dbReference type="Pfam" id="PF00106">
    <property type="entry name" value="adh_short"/>
    <property type="match status" value="1"/>
</dbReference>
<dbReference type="PANTHER" id="PTHR24320">
    <property type="entry name" value="RETINOL DEHYDROGENASE"/>
    <property type="match status" value="1"/>
</dbReference>
<organism evidence="3">
    <name type="scientific">Phallusia mammillata</name>
    <dbReference type="NCBI Taxonomy" id="59560"/>
    <lineage>
        <taxon>Eukaryota</taxon>
        <taxon>Metazoa</taxon>
        <taxon>Chordata</taxon>
        <taxon>Tunicata</taxon>
        <taxon>Ascidiacea</taxon>
        <taxon>Phlebobranchia</taxon>
        <taxon>Ascidiidae</taxon>
        <taxon>Phallusia</taxon>
    </lineage>
</organism>
<dbReference type="InterPro" id="IPR002347">
    <property type="entry name" value="SDR_fam"/>
</dbReference>
<reference evidence="3" key="1">
    <citation type="submission" date="2020-04" db="EMBL/GenBank/DDBJ databases">
        <authorList>
            <person name="Neveu A P."/>
        </authorList>
    </citation>
    <scope>NUCLEOTIDE SEQUENCE</scope>
    <source>
        <tissue evidence="3">Whole embryo</tissue>
    </source>
</reference>
<dbReference type="PANTHER" id="PTHR24320:SF264">
    <property type="entry name" value="DEHYDROGENASE_REDUCTASE SDR FAMILY MEMBER ON CHROMOSOME X"/>
    <property type="match status" value="1"/>
</dbReference>
<dbReference type="InterPro" id="IPR036291">
    <property type="entry name" value="NAD(P)-bd_dom_sf"/>
</dbReference>
<dbReference type="PRINTS" id="PR00081">
    <property type="entry name" value="GDHRDH"/>
</dbReference>
<evidence type="ECO:0000313" key="3">
    <source>
        <dbReference type="EMBL" id="CAB3237757.1"/>
    </source>
</evidence>
<gene>
    <name evidence="3" type="primary">Dhrs13-007</name>
</gene>
<accession>A0A6F9DBH3</accession>
<comment type="similarity">
    <text evidence="1">Belongs to the short-chain dehydrogenases/reductases (SDR) family.</text>
</comment>
<evidence type="ECO:0000256" key="2">
    <source>
        <dbReference type="ARBA" id="ARBA00023002"/>
    </source>
</evidence>
<protein>
    <submittedName>
        <fullName evidence="3">Retinol dehydrogenase 12-like</fullName>
    </submittedName>
</protein>
<name>A0A6F9DBH3_9ASCI</name>
<evidence type="ECO:0000256" key="1">
    <source>
        <dbReference type="ARBA" id="ARBA00006484"/>
    </source>
</evidence>
<dbReference type="SUPFAM" id="SSF51735">
    <property type="entry name" value="NAD(P)-binding Rossmann-fold domains"/>
    <property type="match status" value="1"/>
</dbReference>
<dbReference type="EMBL" id="LR784498">
    <property type="protein sequence ID" value="CAB3237757.1"/>
    <property type="molecule type" value="mRNA"/>
</dbReference>
<proteinExistence type="evidence at transcript level"/>
<dbReference type="Gene3D" id="3.40.50.720">
    <property type="entry name" value="NAD(P)-binding Rossmann-like Domain"/>
    <property type="match status" value="1"/>
</dbReference>
<keyword evidence="2" id="KW-0560">Oxidoreductase</keyword>
<sequence>MNFVSINRIWMIILVYLIGLKVCCEQLLYKYVFHTSSRPTELHVKKCDGLTAIVTGGSSGIGLAVVKKLHKLGYTVISCASTHNPFLHCEVKQIELDLSSLPSVKKFAHLIMQQNTQIDLLVNCAGVMFVPETNSKQGIEYHMATNYLGHFLLTLLLLPALKKSKQCCVINVTSSTSSIINSYDFKSWFRPPLGSYIPESQYARSKLALIIFTYKLQKHLKLSAPSVQVLAYDPGTVKTQLYKHSGKLTTMCMQLLGCILLRVSSDVANDITEVLHTTLPNGICMKGWKRKYEKTKQFTYLNEVQDQLWNQSILEVEGFL</sequence>
<dbReference type="AlphaFoldDB" id="A0A6F9DBH3"/>
<dbReference type="GO" id="GO:0016491">
    <property type="term" value="F:oxidoreductase activity"/>
    <property type="evidence" value="ECO:0007669"/>
    <property type="project" value="UniProtKB-KW"/>
</dbReference>